<protein>
    <recommendedName>
        <fullName evidence="3">DDE Tnp4 domain-containing protein</fullName>
    </recommendedName>
</protein>
<dbReference type="Gramene" id="Bo4g176310.1">
    <property type="protein sequence ID" value="Bo4g176310.1"/>
    <property type="gene ID" value="Bo4g176310"/>
</dbReference>
<dbReference type="Proteomes" id="UP000032141">
    <property type="component" value="Chromosome C4"/>
</dbReference>
<evidence type="ECO:0000313" key="1">
    <source>
        <dbReference type="EnsemblPlants" id="Bo4g176310.1"/>
    </source>
</evidence>
<evidence type="ECO:0000313" key="2">
    <source>
        <dbReference type="Proteomes" id="UP000032141"/>
    </source>
</evidence>
<dbReference type="STRING" id="109376.A0A0D3C3F9"/>
<dbReference type="HOGENOM" id="CLU_012390_1_3_1"/>
<dbReference type="AlphaFoldDB" id="A0A0D3C3F9"/>
<dbReference type="PANTHER" id="PTHR47150">
    <property type="entry name" value="OS12G0169200 PROTEIN"/>
    <property type="match status" value="1"/>
</dbReference>
<name>A0A0D3C3F9_BRAOL</name>
<reference evidence="1 2" key="1">
    <citation type="journal article" date="2014" name="Genome Biol.">
        <title>Transcriptome and methylome profiling reveals relics of genome dominance in the mesopolyploid Brassica oleracea.</title>
        <authorList>
            <person name="Parkin I.A."/>
            <person name="Koh C."/>
            <person name="Tang H."/>
            <person name="Robinson S.J."/>
            <person name="Kagale S."/>
            <person name="Clarke W.E."/>
            <person name="Town C.D."/>
            <person name="Nixon J."/>
            <person name="Krishnakumar V."/>
            <person name="Bidwell S.L."/>
            <person name="Denoeud F."/>
            <person name="Belcram H."/>
            <person name="Links M.G."/>
            <person name="Just J."/>
            <person name="Clarke C."/>
            <person name="Bender T."/>
            <person name="Huebert T."/>
            <person name="Mason A.S."/>
            <person name="Pires J.C."/>
            <person name="Barker G."/>
            <person name="Moore J."/>
            <person name="Walley P.G."/>
            <person name="Manoli S."/>
            <person name="Batley J."/>
            <person name="Edwards D."/>
            <person name="Nelson M.N."/>
            <person name="Wang X."/>
            <person name="Paterson A.H."/>
            <person name="King G."/>
            <person name="Bancroft I."/>
            <person name="Chalhoub B."/>
            <person name="Sharpe A.G."/>
        </authorList>
    </citation>
    <scope>NUCLEOTIDE SEQUENCE</scope>
    <source>
        <strain evidence="1 2">cv. TO1000</strain>
    </source>
</reference>
<evidence type="ECO:0008006" key="3">
    <source>
        <dbReference type="Google" id="ProtNLM"/>
    </source>
</evidence>
<dbReference type="EnsemblPlants" id="Bo4g176310.1">
    <property type="protein sequence ID" value="Bo4g176310.1"/>
    <property type="gene ID" value="Bo4g176310"/>
</dbReference>
<proteinExistence type="predicted"/>
<organism evidence="1 2">
    <name type="scientific">Brassica oleracea var. oleracea</name>
    <dbReference type="NCBI Taxonomy" id="109376"/>
    <lineage>
        <taxon>Eukaryota</taxon>
        <taxon>Viridiplantae</taxon>
        <taxon>Streptophyta</taxon>
        <taxon>Embryophyta</taxon>
        <taxon>Tracheophyta</taxon>
        <taxon>Spermatophyta</taxon>
        <taxon>Magnoliopsida</taxon>
        <taxon>eudicotyledons</taxon>
        <taxon>Gunneridae</taxon>
        <taxon>Pentapetalae</taxon>
        <taxon>rosids</taxon>
        <taxon>malvids</taxon>
        <taxon>Brassicales</taxon>
        <taxon>Brassicaceae</taxon>
        <taxon>Brassiceae</taxon>
        <taxon>Brassica</taxon>
    </lineage>
</organism>
<dbReference type="Pfam" id="PF04827">
    <property type="entry name" value="Plant_tran"/>
    <property type="match status" value="1"/>
</dbReference>
<dbReference type="PANTHER" id="PTHR47150:SF5">
    <property type="entry name" value="OS07G0546750 PROTEIN"/>
    <property type="match status" value="1"/>
</dbReference>
<accession>A0A0D3C3F9</accession>
<sequence length="373" mass="43849">MASSSHNNLEEVDDESFDQCFDQYFDQTLENLCIHHVDQEEARKRRKKRVYIERNREAGHVRLWNDYFSETPTYPKNLFRRRFRMKKPLFMHIVDRLFSEVQYFRQREDGFGRLGLSSLQKCTAAIRVLAYGTTADTVDEYLRLGETTTRLCLENFVDGIINLFGDAYLRRPTPADLQRLLDIGEHHGFPGMIGSIDWKPTIVLEAVALYDLWIWHTFFGPPGTLNDINVLDRSPFFDDIIRGHAPEVTYYVNGSEYHLAYYLTDGIYPKWATFIQKLLSVKKLSERMSSVLLESCKFASPLLKIRPFFWDKVKIGKIMRACIIFHNMIVEDERDGYTQFDVSEFQQGEDHIIFEVHMWITRILQISLQISPI</sequence>
<keyword evidence="2" id="KW-1185">Reference proteome</keyword>
<reference evidence="1" key="2">
    <citation type="submission" date="2015-03" db="UniProtKB">
        <authorList>
            <consortium name="EnsemblPlants"/>
        </authorList>
    </citation>
    <scope>IDENTIFICATION</scope>
</reference>
<dbReference type="InterPro" id="IPR006912">
    <property type="entry name" value="Harbinger_derived_prot"/>
</dbReference>